<evidence type="ECO:0000313" key="2">
    <source>
        <dbReference type="EMBL" id="KAG8227969.1"/>
    </source>
</evidence>
<sequence>MRPQFGADLTNHQQGGGGGGQDNNEDNNENVPSPPSPAVLMCSRTAGKAIIRVVGRCNEAQENFNLGKKP</sequence>
<dbReference type="EMBL" id="KZ308352">
    <property type="protein sequence ID" value="KAG8227969.1"/>
    <property type="molecule type" value="Genomic_DNA"/>
</dbReference>
<reference evidence="2" key="2">
    <citation type="submission" date="2017-10" db="EMBL/GenBank/DDBJ databases">
        <title>Ladona fulva Genome sequencing and assembly.</title>
        <authorList>
            <person name="Murali S."/>
            <person name="Richards S."/>
            <person name="Bandaranaike D."/>
            <person name="Bellair M."/>
            <person name="Blankenburg K."/>
            <person name="Chao H."/>
            <person name="Dinh H."/>
            <person name="Doddapaneni H."/>
            <person name="Dugan-Rocha S."/>
            <person name="Elkadiri S."/>
            <person name="Gnanaolivu R."/>
            <person name="Hernandez B."/>
            <person name="Skinner E."/>
            <person name="Javaid M."/>
            <person name="Lee S."/>
            <person name="Li M."/>
            <person name="Ming W."/>
            <person name="Munidasa M."/>
            <person name="Muniz J."/>
            <person name="Nguyen L."/>
            <person name="Hughes D."/>
            <person name="Osuji N."/>
            <person name="Pu L.-L."/>
            <person name="Puazo M."/>
            <person name="Qu C."/>
            <person name="Quiroz J."/>
            <person name="Raj R."/>
            <person name="Weissenberger G."/>
            <person name="Xin Y."/>
            <person name="Zou X."/>
            <person name="Han Y."/>
            <person name="Worley K."/>
            <person name="Muzny D."/>
            <person name="Gibbs R."/>
        </authorList>
    </citation>
    <scope>NUCLEOTIDE SEQUENCE</scope>
    <source>
        <strain evidence="2">Sampled in the wild</strain>
    </source>
</reference>
<evidence type="ECO:0000256" key="1">
    <source>
        <dbReference type="SAM" id="MobiDB-lite"/>
    </source>
</evidence>
<name>A0A8K0K5N4_LADFU</name>
<proteinExistence type="predicted"/>
<feature type="region of interest" description="Disordered" evidence="1">
    <location>
        <begin position="1"/>
        <end position="38"/>
    </location>
</feature>
<dbReference type="OrthoDB" id="1060944at2759"/>
<gene>
    <name evidence="2" type="ORF">J437_LFUL007520</name>
</gene>
<evidence type="ECO:0000313" key="3">
    <source>
        <dbReference type="Proteomes" id="UP000792457"/>
    </source>
</evidence>
<organism evidence="2 3">
    <name type="scientific">Ladona fulva</name>
    <name type="common">Scarce chaser dragonfly</name>
    <name type="synonym">Libellula fulva</name>
    <dbReference type="NCBI Taxonomy" id="123851"/>
    <lineage>
        <taxon>Eukaryota</taxon>
        <taxon>Metazoa</taxon>
        <taxon>Ecdysozoa</taxon>
        <taxon>Arthropoda</taxon>
        <taxon>Hexapoda</taxon>
        <taxon>Insecta</taxon>
        <taxon>Pterygota</taxon>
        <taxon>Palaeoptera</taxon>
        <taxon>Odonata</taxon>
        <taxon>Epiprocta</taxon>
        <taxon>Anisoptera</taxon>
        <taxon>Libelluloidea</taxon>
        <taxon>Libellulidae</taxon>
        <taxon>Ladona</taxon>
    </lineage>
</organism>
<dbReference type="Proteomes" id="UP000792457">
    <property type="component" value="Unassembled WGS sequence"/>
</dbReference>
<keyword evidence="3" id="KW-1185">Reference proteome</keyword>
<dbReference type="AlphaFoldDB" id="A0A8K0K5N4"/>
<reference evidence="2" key="1">
    <citation type="submission" date="2013-04" db="EMBL/GenBank/DDBJ databases">
        <authorList>
            <person name="Qu J."/>
            <person name="Murali S.C."/>
            <person name="Bandaranaike D."/>
            <person name="Bellair M."/>
            <person name="Blankenburg K."/>
            <person name="Chao H."/>
            <person name="Dinh H."/>
            <person name="Doddapaneni H."/>
            <person name="Downs B."/>
            <person name="Dugan-Rocha S."/>
            <person name="Elkadiri S."/>
            <person name="Gnanaolivu R.D."/>
            <person name="Hernandez B."/>
            <person name="Javaid M."/>
            <person name="Jayaseelan J.C."/>
            <person name="Lee S."/>
            <person name="Li M."/>
            <person name="Ming W."/>
            <person name="Munidasa M."/>
            <person name="Muniz J."/>
            <person name="Nguyen L."/>
            <person name="Ongeri F."/>
            <person name="Osuji N."/>
            <person name="Pu L.-L."/>
            <person name="Puazo M."/>
            <person name="Qu C."/>
            <person name="Quiroz J."/>
            <person name="Raj R."/>
            <person name="Weissenberger G."/>
            <person name="Xin Y."/>
            <person name="Zou X."/>
            <person name="Han Y."/>
            <person name="Richards S."/>
            <person name="Worley K."/>
            <person name="Muzny D."/>
            <person name="Gibbs R."/>
        </authorList>
    </citation>
    <scope>NUCLEOTIDE SEQUENCE</scope>
    <source>
        <strain evidence="2">Sampled in the wild</strain>
    </source>
</reference>
<comment type="caution">
    <text evidence="2">The sequence shown here is derived from an EMBL/GenBank/DDBJ whole genome shotgun (WGS) entry which is preliminary data.</text>
</comment>
<accession>A0A8K0K5N4</accession>
<protein>
    <submittedName>
        <fullName evidence="2">Uncharacterized protein</fullName>
    </submittedName>
</protein>